<dbReference type="PANTHER" id="PTHR11360">
    <property type="entry name" value="MONOCARBOXYLATE TRANSPORTER"/>
    <property type="match status" value="1"/>
</dbReference>
<proteinExistence type="inferred from homology"/>
<protein>
    <submittedName>
        <fullName evidence="5">Major facilitator superfamily transporter</fullName>
    </submittedName>
</protein>
<feature type="transmembrane region" description="Helical" evidence="3">
    <location>
        <begin position="58"/>
        <end position="77"/>
    </location>
</feature>
<dbReference type="SUPFAM" id="SSF103473">
    <property type="entry name" value="MFS general substrate transporter"/>
    <property type="match status" value="1"/>
</dbReference>
<feature type="transmembrane region" description="Helical" evidence="3">
    <location>
        <begin position="347"/>
        <end position="368"/>
    </location>
</feature>
<dbReference type="EMBL" id="VYYT01000083">
    <property type="protein sequence ID" value="KAK2771257.1"/>
    <property type="molecule type" value="Genomic_DNA"/>
</dbReference>
<dbReference type="GO" id="GO:0016020">
    <property type="term" value="C:membrane"/>
    <property type="evidence" value="ECO:0007669"/>
    <property type="project" value="UniProtKB-SubCell"/>
</dbReference>
<evidence type="ECO:0000256" key="2">
    <source>
        <dbReference type="ARBA" id="ARBA00006727"/>
    </source>
</evidence>
<comment type="caution">
    <text evidence="5">The sequence shown here is derived from an EMBL/GenBank/DDBJ whole genome shotgun (WGS) entry which is preliminary data.</text>
</comment>
<organism evidence="5 6">
    <name type="scientific">Colletotrichum kahawae</name>
    <name type="common">Coffee berry disease fungus</name>
    <dbReference type="NCBI Taxonomy" id="34407"/>
    <lineage>
        <taxon>Eukaryota</taxon>
        <taxon>Fungi</taxon>
        <taxon>Dikarya</taxon>
        <taxon>Ascomycota</taxon>
        <taxon>Pezizomycotina</taxon>
        <taxon>Sordariomycetes</taxon>
        <taxon>Hypocreomycetidae</taxon>
        <taxon>Glomerellales</taxon>
        <taxon>Glomerellaceae</taxon>
        <taxon>Colletotrichum</taxon>
        <taxon>Colletotrichum gloeosporioides species complex</taxon>
    </lineage>
</organism>
<gene>
    <name evidence="5" type="ORF">CKAH01_14406</name>
</gene>
<dbReference type="InterPro" id="IPR020846">
    <property type="entry name" value="MFS_dom"/>
</dbReference>
<feature type="transmembrane region" description="Helical" evidence="3">
    <location>
        <begin position="252"/>
        <end position="272"/>
    </location>
</feature>
<feature type="transmembrane region" description="Helical" evidence="3">
    <location>
        <begin position="176"/>
        <end position="196"/>
    </location>
</feature>
<dbReference type="InterPro" id="IPR050327">
    <property type="entry name" value="Proton-linked_MCT"/>
</dbReference>
<dbReference type="AlphaFoldDB" id="A0AAD9YN51"/>
<dbReference type="GO" id="GO:0022857">
    <property type="term" value="F:transmembrane transporter activity"/>
    <property type="evidence" value="ECO:0007669"/>
    <property type="project" value="InterPro"/>
</dbReference>
<accession>A0AAD9YN51</accession>
<keyword evidence="3" id="KW-0812">Transmembrane</keyword>
<dbReference type="PANTHER" id="PTHR11360:SF130">
    <property type="entry name" value="MAJOR FACILITATOR SUPERFAMILY (MFS) PROFILE DOMAIN-CONTAINING PROTEIN-RELATED"/>
    <property type="match status" value="1"/>
</dbReference>
<keyword evidence="3" id="KW-1133">Transmembrane helix</keyword>
<comment type="subcellular location">
    <subcellularLocation>
        <location evidence="1">Membrane</location>
        <topology evidence="1">Multi-pass membrane protein</topology>
    </subcellularLocation>
</comment>
<evidence type="ECO:0000256" key="3">
    <source>
        <dbReference type="SAM" id="Phobius"/>
    </source>
</evidence>
<evidence type="ECO:0000259" key="4">
    <source>
        <dbReference type="PROSITE" id="PS50850"/>
    </source>
</evidence>
<feature type="transmembrane region" description="Helical" evidence="3">
    <location>
        <begin position="217"/>
        <end position="240"/>
    </location>
</feature>
<feature type="transmembrane region" description="Helical" evidence="3">
    <location>
        <begin position="310"/>
        <end position="335"/>
    </location>
</feature>
<feature type="transmembrane region" description="Helical" evidence="3">
    <location>
        <begin position="380"/>
        <end position="399"/>
    </location>
</feature>
<dbReference type="Proteomes" id="UP001281614">
    <property type="component" value="Unassembled WGS sequence"/>
</dbReference>
<feature type="transmembrane region" description="Helical" evidence="3">
    <location>
        <begin position="284"/>
        <end position="304"/>
    </location>
</feature>
<dbReference type="PROSITE" id="PS50850">
    <property type="entry name" value="MFS"/>
    <property type="match status" value="1"/>
</dbReference>
<feature type="transmembrane region" description="Helical" evidence="3">
    <location>
        <begin position="89"/>
        <end position="110"/>
    </location>
</feature>
<dbReference type="InterPro" id="IPR011701">
    <property type="entry name" value="MFS"/>
</dbReference>
<keyword evidence="6" id="KW-1185">Reference proteome</keyword>
<dbReference type="Gene3D" id="1.20.1250.20">
    <property type="entry name" value="MFS general substrate transporter like domains"/>
    <property type="match status" value="1"/>
</dbReference>
<dbReference type="Pfam" id="PF07690">
    <property type="entry name" value="MFS_1"/>
    <property type="match status" value="1"/>
</dbReference>
<evidence type="ECO:0000313" key="6">
    <source>
        <dbReference type="Proteomes" id="UP001281614"/>
    </source>
</evidence>
<sequence length="409" mass="44160">MTAEDTEVDKPAPDGGFKAWTMALLGHLVTFNTWGYFLCYGVFQTYYVSSLSRSLSDIAWIGSLQMFLLFFVGTFSGRALDAGFFRHTVAAGAALNLLGIFMTSICQHYWQVLLAQGVCTGIGSGLQFAPAMSLVSTYFSTNRNLAIGVVATGSATGGMVYLVIFQQLLPRVGFGWAVRTLGFLNLGLSALVVAFMESRLLPRKSGSLLDLDALKDPTYLLCCAAMVLNFLAVYFTFYYIGIFSRSVIGLEYRDSITILLIMNGVGVIGRMLPNYLADKRFGALNTIIPVTFTTGIMMFAWTGVTTHKSLIVFAVLYGISSASLQSMFPAMISSLSPDPRKAGTRMGMAFTIVSFACLMGPPIAGALIRALDGEFLGAQLWGGSLLILGGLILVVSRLLKTGLKFKVNV</sequence>
<comment type="similarity">
    <text evidence="2">Belongs to the major facilitator superfamily. Monocarboxylate porter (TC 2.A.1.13) family.</text>
</comment>
<reference evidence="5" key="1">
    <citation type="submission" date="2023-02" db="EMBL/GenBank/DDBJ databases">
        <title>Colletotrichum kahawae CIFC_Que2 genome sequencing and assembly.</title>
        <authorList>
            <person name="Baroncelli R."/>
        </authorList>
    </citation>
    <scope>NUCLEOTIDE SEQUENCE</scope>
    <source>
        <strain evidence="5">CIFC_Que2</strain>
    </source>
</reference>
<evidence type="ECO:0000256" key="1">
    <source>
        <dbReference type="ARBA" id="ARBA00004141"/>
    </source>
</evidence>
<keyword evidence="3" id="KW-0472">Membrane</keyword>
<dbReference type="InterPro" id="IPR036259">
    <property type="entry name" value="MFS_trans_sf"/>
</dbReference>
<feature type="domain" description="Major facilitator superfamily (MFS) profile" evidence="4">
    <location>
        <begin position="19"/>
        <end position="408"/>
    </location>
</feature>
<feature type="transmembrane region" description="Helical" evidence="3">
    <location>
        <begin position="20"/>
        <end position="43"/>
    </location>
</feature>
<evidence type="ECO:0000313" key="5">
    <source>
        <dbReference type="EMBL" id="KAK2771257.1"/>
    </source>
</evidence>
<name>A0AAD9YN51_COLKA</name>
<feature type="transmembrane region" description="Helical" evidence="3">
    <location>
        <begin position="146"/>
        <end position="164"/>
    </location>
</feature>